<dbReference type="InParanoid" id="A0A0G4FHM1"/>
<keyword evidence="1" id="KW-0812">Transmembrane</keyword>
<feature type="transmembrane region" description="Helical" evidence="1">
    <location>
        <begin position="40"/>
        <end position="58"/>
    </location>
</feature>
<evidence type="ECO:0000313" key="2">
    <source>
        <dbReference type="EMBL" id="CEM13016.1"/>
    </source>
</evidence>
<reference evidence="2 3" key="1">
    <citation type="submission" date="2014-11" db="EMBL/GenBank/DDBJ databases">
        <authorList>
            <person name="Zhu J."/>
            <person name="Qi W."/>
            <person name="Song R."/>
        </authorList>
    </citation>
    <scope>NUCLEOTIDE SEQUENCE [LARGE SCALE GENOMIC DNA]</scope>
</reference>
<sequence>MKRRQGRGDWAVAVRRTVSPPTAIRKLAESEPNQRREMRGITALLVLFAAVAAANAFATTARRKEGVRDTLTYGAAAAIQQLQKLLVAQQQLKGARAMMAAAAEMTKTARDAIHTAERLIKDITHTQEGIGSGSETTGCGDFNQRCKNKERWTPCVYETDQSPDYDVKGAKAAGMGCFCDGKGRCLRGSYAQKEAEGY</sequence>
<evidence type="ECO:0000313" key="3">
    <source>
        <dbReference type="Proteomes" id="UP000041254"/>
    </source>
</evidence>
<dbReference type="VEuPathDB" id="CryptoDB:Vbra_21300"/>
<gene>
    <name evidence="2" type="ORF">Vbra_21300</name>
</gene>
<keyword evidence="1" id="KW-1133">Transmembrane helix</keyword>
<dbReference type="Proteomes" id="UP000041254">
    <property type="component" value="Unassembled WGS sequence"/>
</dbReference>
<dbReference type="AlphaFoldDB" id="A0A0G4FHM1"/>
<organism evidence="2 3">
    <name type="scientific">Vitrella brassicaformis (strain CCMP3155)</name>
    <dbReference type="NCBI Taxonomy" id="1169540"/>
    <lineage>
        <taxon>Eukaryota</taxon>
        <taxon>Sar</taxon>
        <taxon>Alveolata</taxon>
        <taxon>Colpodellida</taxon>
        <taxon>Vitrellaceae</taxon>
        <taxon>Vitrella</taxon>
    </lineage>
</organism>
<keyword evidence="1" id="KW-0472">Membrane</keyword>
<protein>
    <submittedName>
        <fullName evidence="2">Uncharacterized protein</fullName>
    </submittedName>
</protein>
<proteinExistence type="predicted"/>
<keyword evidence="3" id="KW-1185">Reference proteome</keyword>
<dbReference type="EMBL" id="CDMY01000441">
    <property type="protein sequence ID" value="CEM13016.1"/>
    <property type="molecule type" value="Genomic_DNA"/>
</dbReference>
<name>A0A0G4FHM1_VITBC</name>
<evidence type="ECO:0000256" key="1">
    <source>
        <dbReference type="SAM" id="Phobius"/>
    </source>
</evidence>
<accession>A0A0G4FHM1</accession>